<evidence type="ECO:0000313" key="3">
    <source>
        <dbReference type="EMBL" id="CAN83034.1"/>
    </source>
</evidence>
<gene>
    <name evidence="3" type="ORF">VITISV_019861</name>
</gene>
<dbReference type="ExpressionAtlas" id="A5BAJ9">
    <property type="expression patterns" value="baseline and differential"/>
</dbReference>
<accession>A5BAJ9</accession>
<feature type="region of interest" description="Disordered" evidence="1">
    <location>
        <begin position="320"/>
        <end position="343"/>
    </location>
</feature>
<dbReference type="Pfam" id="PF25531">
    <property type="entry name" value="GYF_ATXR3"/>
    <property type="match status" value="1"/>
</dbReference>
<evidence type="ECO:0000259" key="2">
    <source>
        <dbReference type="Pfam" id="PF25531"/>
    </source>
</evidence>
<protein>
    <recommendedName>
        <fullName evidence="2">ATXR3 GYF domain-containing protein</fullName>
    </recommendedName>
</protein>
<organism evidence="3">
    <name type="scientific">Vitis vinifera</name>
    <name type="common">Grape</name>
    <dbReference type="NCBI Taxonomy" id="29760"/>
    <lineage>
        <taxon>Eukaryota</taxon>
        <taxon>Viridiplantae</taxon>
        <taxon>Streptophyta</taxon>
        <taxon>Embryophyta</taxon>
        <taxon>Tracheophyta</taxon>
        <taxon>Spermatophyta</taxon>
        <taxon>Magnoliopsida</taxon>
        <taxon>eudicotyledons</taxon>
        <taxon>Gunneridae</taxon>
        <taxon>Pentapetalae</taxon>
        <taxon>rosids</taxon>
        <taxon>Vitales</taxon>
        <taxon>Vitaceae</taxon>
        <taxon>Viteae</taxon>
        <taxon>Vitis</taxon>
    </lineage>
</organism>
<name>A5BAJ9_VITVI</name>
<dbReference type="InterPro" id="IPR057851">
    <property type="entry name" value="ATXR3_GYF"/>
</dbReference>
<reference evidence="3" key="1">
    <citation type="journal article" date="2007" name="PLoS ONE">
        <title>The first genome sequence of an elite grapevine cultivar (Pinot noir Vitis vinifera L.): coping with a highly heterozygous genome.</title>
        <authorList>
            <person name="Velasco R."/>
            <person name="Zharkikh A."/>
            <person name="Troggio M."/>
            <person name="Cartwright D.A."/>
            <person name="Cestaro A."/>
            <person name="Pruss D."/>
            <person name="Pindo M."/>
            <person name="FitzGerald L.M."/>
            <person name="Vezzulli S."/>
            <person name="Reid J."/>
            <person name="Malacarne G."/>
            <person name="Iliev D."/>
            <person name="Coppola G."/>
            <person name="Wardell B."/>
            <person name="Micheletti D."/>
            <person name="Macalma T."/>
            <person name="Facci M."/>
            <person name="Mitchell J.T."/>
            <person name="Perazzolli M."/>
            <person name="Eldredge G."/>
            <person name="Gatto P."/>
            <person name="Oyzerski R."/>
            <person name="Moretto M."/>
            <person name="Gutin N."/>
            <person name="Stefanini M."/>
            <person name="Chen Y."/>
            <person name="Segala C."/>
            <person name="Davenport C."/>
            <person name="Dematte L."/>
            <person name="Mraz A."/>
            <person name="Battilana J."/>
            <person name="Stormo K."/>
            <person name="Costa F."/>
            <person name="Tao Q."/>
            <person name="Si-Ammour A."/>
            <person name="Harkins T."/>
            <person name="Lackey A."/>
            <person name="Perbost C."/>
            <person name="Taillon B."/>
            <person name="Stella A."/>
            <person name="Solovyev V."/>
            <person name="Fawcett J.A."/>
            <person name="Sterck L."/>
            <person name="Vandepoele K."/>
            <person name="Grando S.M."/>
            <person name="Toppo S."/>
            <person name="Moser C."/>
            <person name="Lanchbury J."/>
            <person name="Bogden R."/>
            <person name="Skolnick M."/>
            <person name="Sgaramella V."/>
            <person name="Bhatnagar S.K."/>
            <person name="Fontana P."/>
            <person name="Gutin A."/>
            <person name="Van de Peer Y."/>
            <person name="Salamini F."/>
            <person name="Viola R."/>
        </authorList>
    </citation>
    <scope>NUCLEOTIDE SEQUENCE</scope>
</reference>
<dbReference type="PANTHER" id="PTHR46655:SF1">
    <property type="entry name" value="HISTONE-LYSINE N-METHYLTRANSFERASE ATXR3"/>
    <property type="match status" value="1"/>
</dbReference>
<dbReference type="AlphaFoldDB" id="A5BAJ9"/>
<sequence>MERGPSKLCDLKKFVEGVLVSDHLIKHVDSDRWLTIKNAASLLVPMNFPPLVSDTVTQLVSPPEAPGNPLVEAGDTTESNKLMEEETPATLLQSMSCNNDSSIASEPLEGLQIDERVRALLKSFAFIPGRELETLGEVLQASFEHAQWEKLGAEGLSWHRLQRGKLRTLECMTCLKKEVALKSGLIKLATDSQEASSHCLQNLHREFESNLNWADRKLLKLLVCHLTPCQYVSKDIIKHPPQQPSPQATFTTPFPSALPNELRAPEIQASLLMDKVKGFKFESRHSVTQFNRTRQQVYLVQQNTPVEVAGQEEGFEKWGKAQEHSDAKHLNAYERAEGKIHRK</sequence>
<evidence type="ECO:0000256" key="1">
    <source>
        <dbReference type="SAM" id="MobiDB-lite"/>
    </source>
</evidence>
<proteinExistence type="predicted"/>
<feature type="domain" description="ATXR3 GYF" evidence="2">
    <location>
        <begin position="1"/>
        <end position="36"/>
    </location>
</feature>
<dbReference type="EMBL" id="AM452380">
    <property type="protein sequence ID" value="CAN83034.1"/>
    <property type="molecule type" value="Genomic_DNA"/>
</dbReference>
<dbReference type="PANTHER" id="PTHR46655">
    <property type="entry name" value="HISTONE-LYSINE N-METHYLTRANSFERASE ATXR3"/>
    <property type="match status" value="1"/>
</dbReference>